<name>A0A662DFL1_UNCAE</name>
<evidence type="ECO:0000313" key="8">
    <source>
        <dbReference type="Proteomes" id="UP000280417"/>
    </source>
</evidence>
<dbReference type="SUPFAM" id="SSF53335">
    <property type="entry name" value="S-adenosyl-L-methionine-dependent methyltransferases"/>
    <property type="match status" value="1"/>
</dbReference>
<dbReference type="PROSITE" id="PS50123">
    <property type="entry name" value="CHER"/>
    <property type="match status" value="1"/>
</dbReference>
<keyword evidence="5" id="KW-0949">S-adenosyl-L-methionine</keyword>
<dbReference type="SMART" id="SM00138">
    <property type="entry name" value="MeTrc"/>
    <property type="match status" value="1"/>
</dbReference>
<gene>
    <name evidence="7" type="ORF">DRJ04_02105</name>
</gene>
<evidence type="ECO:0000256" key="1">
    <source>
        <dbReference type="ARBA" id="ARBA00001541"/>
    </source>
</evidence>
<sequence length="276" mass="32558">MEITGLSQQDFKLFQNLINKKTGIFLDERKKYFLESRISSRMEEYNLTSVREYWSLVNTDPKEFSTFVDSITIPETYFFRDYPQLKMFAEDILPVVCEEKRKKFSKTLKIWSAGCSTGEEPYTLAIILREMIEDFNTWNVDILGTDISRKALKRCREAIYNARSIKDVPLEYKKKYFISSNTHYIVKPEVKKLVRFDYLNLIDKTRMQAIKGIDFIFCRNVLIYFDSENSKRVISYFYDALNKGGYIFLGSSESISRLSAAFKLVRFKNGLAYMKE</sequence>
<evidence type="ECO:0000256" key="3">
    <source>
        <dbReference type="ARBA" id="ARBA00022603"/>
    </source>
</evidence>
<feature type="domain" description="CheR-type methyltransferase" evidence="6">
    <location>
        <begin position="1"/>
        <end position="276"/>
    </location>
</feature>
<accession>A0A662DFL1</accession>
<dbReference type="InterPro" id="IPR000780">
    <property type="entry name" value="CheR_MeTrfase"/>
</dbReference>
<dbReference type="InterPro" id="IPR036804">
    <property type="entry name" value="CheR_N_sf"/>
</dbReference>
<dbReference type="EC" id="2.1.1.80" evidence="2"/>
<dbReference type="EMBL" id="QMQA01000038">
    <property type="protein sequence ID" value="RLE14570.1"/>
    <property type="molecule type" value="Genomic_DNA"/>
</dbReference>
<dbReference type="PANTHER" id="PTHR24422">
    <property type="entry name" value="CHEMOTAXIS PROTEIN METHYLTRANSFERASE"/>
    <property type="match status" value="1"/>
</dbReference>
<dbReference type="GO" id="GO:0032259">
    <property type="term" value="P:methylation"/>
    <property type="evidence" value="ECO:0007669"/>
    <property type="project" value="UniProtKB-KW"/>
</dbReference>
<evidence type="ECO:0000256" key="2">
    <source>
        <dbReference type="ARBA" id="ARBA00012534"/>
    </source>
</evidence>
<dbReference type="AlphaFoldDB" id="A0A662DFL1"/>
<comment type="catalytic activity">
    <reaction evidence="1">
        <text>L-glutamyl-[protein] + S-adenosyl-L-methionine = [protein]-L-glutamate 5-O-methyl ester + S-adenosyl-L-homocysteine</text>
        <dbReference type="Rhea" id="RHEA:24452"/>
        <dbReference type="Rhea" id="RHEA-COMP:10208"/>
        <dbReference type="Rhea" id="RHEA-COMP:10311"/>
        <dbReference type="ChEBI" id="CHEBI:29973"/>
        <dbReference type="ChEBI" id="CHEBI:57856"/>
        <dbReference type="ChEBI" id="CHEBI:59789"/>
        <dbReference type="ChEBI" id="CHEBI:82795"/>
        <dbReference type="EC" id="2.1.1.80"/>
    </reaction>
</comment>
<dbReference type="Pfam" id="PF01739">
    <property type="entry name" value="CheR"/>
    <property type="match status" value="1"/>
</dbReference>
<dbReference type="Pfam" id="PF03705">
    <property type="entry name" value="CheR_N"/>
    <property type="match status" value="1"/>
</dbReference>
<dbReference type="PIRSF" id="PIRSF000410">
    <property type="entry name" value="CheR"/>
    <property type="match status" value="1"/>
</dbReference>
<dbReference type="InterPro" id="IPR022642">
    <property type="entry name" value="CheR_C"/>
</dbReference>
<evidence type="ECO:0000313" key="7">
    <source>
        <dbReference type="EMBL" id="RLE14570.1"/>
    </source>
</evidence>
<dbReference type="PANTHER" id="PTHR24422:SF10">
    <property type="entry name" value="CHEMOTAXIS PROTEIN METHYLTRANSFERASE 2"/>
    <property type="match status" value="1"/>
</dbReference>
<protein>
    <recommendedName>
        <fullName evidence="2">protein-glutamate O-methyltransferase</fullName>
        <ecNumber evidence="2">2.1.1.80</ecNumber>
    </recommendedName>
</protein>
<dbReference type="GO" id="GO:0008983">
    <property type="term" value="F:protein-glutamate O-methyltransferase activity"/>
    <property type="evidence" value="ECO:0007669"/>
    <property type="project" value="UniProtKB-EC"/>
</dbReference>
<dbReference type="Gene3D" id="1.10.155.10">
    <property type="entry name" value="Chemotaxis receptor methyltransferase CheR, N-terminal domain"/>
    <property type="match status" value="1"/>
</dbReference>
<dbReference type="PRINTS" id="PR00996">
    <property type="entry name" value="CHERMTFRASE"/>
</dbReference>
<proteinExistence type="predicted"/>
<evidence type="ECO:0000256" key="4">
    <source>
        <dbReference type="ARBA" id="ARBA00022679"/>
    </source>
</evidence>
<evidence type="ECO:0000259" key="6">
    <source>
        <dbReference type="PROSITE" id="PS50123"/>
    </source>
</evidence>
<keyword evidence="3" id="KW-0489">Methyltransferase</keyword>
<comment type="caution">
    <text evidence="7">The sequence shown here is derived from an EMBL/GenBank/DDBJ whole genome shotgun (WGS) entry which is preliminary data.</text>
</comment>
<organism evidence="7 8">
    <name type="scientific">Aerophobetes bacterium</name>
    <dbReference type="NCBI Taxonomy" id="2030807"/>
    <lineage>
        <taxon>Bacteria</taxon>
        <taxon>Candidatus Aerophobota</taxon>
    </lineage>
</organism>
<dbReference type="InterPro" id="IPR026024">
    <property type="entry name" value="Chemotaxis_MeTrfase_CheR"/>
</dbReference>
<dbReference type="Proteomes" id="UP000280417">
    <property type="component" value="Unassembled WGS sequence"/>
</dbReference>
<keyword evidence="4" id="KW-0808">Transferase</keyword>
<dbReference type="InterPro" id="IPR022641">
    <property type="entry name" value="CheR_N"/>
</dbReference>
<dbReference type="Gene3D" id="3.40.50.150">
    <property type="entry name" value="Vaccinia Virus protein VP39"/>
    <property type="match status" value="1"/>
</dbReference>
<dbReference type="InterPro" id="IPR050903">
    <property type="entry name" value="Bact_Chemotaxis_MeTrfase"/>
</dbReference>
<dbReference type="SUPFAM" id="SSF47757">
    <property type="entry name" value="Chemotaxis receptor methyltransferase CheR, N-terminal domain"/>
    <property type="match status" value="1"/>
</dbReference>
<evidence type="ECO:0000256" key="5">
    <source>
        <dbReference type="ARBA" id="ARBA00022691"/>
    </source>
</evidence>
<reference evidence="7 8" key="1">
    <citation type="submission" date="2018-06" db="EMBL/GenBank/DDBJ databases">
        <title>Extensive metabolic versatility and redundancy in microbially diverse, dynamic hydrothermal sediments.</title>
        <authorList>
            <person name="Dombrowski N."/>
            <person name="Teske A."/>
            <person name="Baker B.J."/>
        </authorList>
    </citation>
    <scope>NUCLEOTIDE SEQUENCE [LARGE SCALE GENOMIC DNA]</scope>
    <source>
        <strain evidence="7">B3_G15</strain>
    </source>
</reference>
<dbReference type="InterPro" id="IPR029063">
    <property type="entry name" value="SAM-dependent_MTases_sf"/>
</dbReference>